<dbReference type="EMBL" id="JAEPRA010000012">
    <property type="protein sequence ID" value="KAG2177644.1"/>
    <property type="molecule type" value="Genomic_DNA"/>
</dbReference>
<keyword evidence="2" id="KW-0433">Leucine-rich repeat</keyword>
<evidence type="ECO:0000256" key="1">
    <source>
        <dbReference type="ARBA" id="ARBA00004123"/>
    </source>
</evidence>
<keyword evidence="3" id="KW-0677">Repeat</keyword>
<dbReference type="InterPro" id="IPR032675">
    <property type="entry name" value="LRR_dom_sf"/>
</dbReference>
<evidence type="ECO:0000256" key="6">
    <source>
        <dbReference type="ARBA" id="ARBA00024238"/>
    </source>
</evidence>
<sequence length="255" mass="28839">MKLTPDLLSNSISRINALKDRELVLRDNKISAIENLGVTKDLNDAIDFTNNDIRQLGNFPRMLRLKSLSLANNRISRIDSQLVDYIPNLATLVLTNNMIQELGDLEPLTKCGKLEYLSLLDNPVTKKKYYRLYIIYKIPSIRVLDFQRVRKTEREEAKETFKTDGGEENELAVTIGETKSKTFEVGDGIQDEADHRKSNAPGLSPEEQAKIKEALKNATSLEEMQRLENMLKSGQVPGDKRRGVAAADAMEEDEE</sequence>
<evidence type="ECO:0000313" key="8">
    <source>
        <dbReference type="EMBL" id="KAG2177644.1"/>
    </source>
</evidence>
<dbReference type="PANTHER" id="PTHR10552:SF6">
    <property type="entry name" value="U2 SMALL NUCLEAR RIBONUCLEOPROTEIN A"/>
    <property type="match status" value="1"/>
</dbReference>
<dbReference type="PROSITE" id="PS51450">
    <property type="entry name" value="LRR"/>
    <property type="match status" value="1"/>
</dbReference>
<comment type="subcellular location">
    <subcellularLocation>
        <location evidence="1">Nucleus</location>
    </subcellularLocation>
</comment>
<reference evidence="8" key="1">
    <citation type="submission" date="2020-12" db="EMBL/GenBank/DDBJ databases">
        <title>Metabolic potential, ecology and presence of endohyphal bacteria is reflected in genomic diversity of Mucoromycotina.</title>
        <authorList>
            <person name="Muszewska A."/>
            <person name="Okrasinska A."/>
            <person name="Steczkiewicz K."/>
            <person name="Drgas O."/>
            <person name="Orlowska M."/>
            <person name="Perlinska-Lenart U."/>
            <person name="Aleksandrzak-Piekarczyk T."/>
            <person name="Szatraj K."/>
            <person name="Zielenkiewicz U."/>
            <person name="Pilsyk S."/>
            <person name="Malc E."/>
            <person name="Mieczkowski P."/>
            <person name="Kruszewska J.S."/>
            <person name="Biernat P."/>
            <person name="Pawlowska J."/>
        </authorList>
    </citation>
    <scope>NUCLEOTIDE SEQUENCE</scope>
    <source>
        <strain evidence="8">WA0000051536</strain>
    </source>
</reference>
<dbReference type="GO" id="GO:0030620">
    <property type="term" value="F:U2 snRNA binding"/>
    <property type="evidence" value="ECO:0007669"/>
    <property type="project" value="InterPro"/>
</dbReference>
<evidence type="ECO:0000256" key="3">
    <source>
        <dbReference type="ARBA" id="ARBA00022737"/>
    </source>
</evidence>
<keyword evidence="9" id="KW-1185">Reference proteome</keyword>
<evidence type="ECO:0000256" key="4">
    <source>
        <dbReference type="ARBA" id="ARBA00023242"/>
    </source>
</evidence>
<proteinExistence type="inferred from homology"/>
<gene>
    <name evidence="8" type="ORF">INT44_008158</name>
</gene>
<dbReference type="Proteomes" id="UP000612746">
    <property type="component" value="Unassembled WGS sequence"/>
</dbReference>
<comment type="similarity">
    <text evidence="5">Belongs to the U2 small nuclear ribonucleoprotein A family.</text>
</comment>
<dbReference type="GO" id="GO:0005686">
    <property type="term" value="C:U2 snRNP"/>
    <property type="evidence" value="ECO:0007669"/>
    <property type="project" value="TreeGrafter"/>
</dbReference>
<evidence type="ECO:0000256" key="2">
    <source>
        <dbReference type="ARBA" id="ARBA00022614"/>
    </source>
</evidence>
<name>A0A8H7PNS6_9FUNG</name>
<dbReference type="InterPro" id="IPR001611">
    <property type="entry name" value="Leu-rich_rpt"/>
</dbReference>
<evidence type="ECO:0000313" key="9">
    <source>
        <dbReference type="Proteomes" id="UP000612746"/>
    </source>
</evidence>
<dbReference type="InterPro" id="IPR044640">
    <property type="entry name" value="RU2A"/>
</dbReference>
<accession>A0A8H7PNS6</accession>
<protein>
    <recommendedName>
        <fullName evidence="6">U2 small nuclear ribonucleoprotein A'</fullName>
    </recommendedName>
</protein>
<dbReference type="FunFam" id="3.80.10.10:FF:000026">
    <property type="entry name" value="U2 small nuclear ribonucleoprotein A"/>
    <property type="match status" value="1"/>
</dbReference>
<dbReference type="Pfam" id="PF14580">
    <property type="entry name" value="LRR_9"/>
    <property type="match status" value="1"/>
</dbReference>
<dbReference type="OrthoDB" id="433501at2759"/>
<organism evidence="8 9">
    <name type="scientific">Umbelopsis vinacea</name>
    <dbReference type="NCBI Taxonomy" id="44442"/>
    <lineage>
        <taxon>Eukaryota</taxon>
        <taxon>Fungi</taxon>
        <taxon>Fungi incertae sedis</taxon>
        <taxon>Mucoromycota</taxon>
        <taxon>Mucoromycotina</taxon>
        <taxon>Umbelopsidomycetes</taxon>
        <taxon>Umbelopsidales</taxon>
        <taxon>Umbelopsidaceae</taxon>
        <taxon>Umbelopsis</taxon>
    </lineage>
</organism>
<dbReference type="GO" id="GO:0000398">
    <property type="term" value="P:mRNA splicing, via spliceosome"/>
    <property type="evidence" value="ECO:0007669"/>
    <property type="project" value="InterPro"/>
</dbReference>
<dbReference type="PANTHER" id="PTHR10552">
    <property type="entry name" value="U2 SMALL NUCLEAR RIBONUCLEOPROTEIN A"/>
    <property type="match status" value="1"/>
</dbReference>
<feature type="region of interest" description="Disordered" evidence="7">
    <location>
        <begin position="230"/>
        <end position="255"/>
    </location>
</feature>
<evidence type="ECO:0000256" key="7">
    <source>
        <dbReference type="SAM" id="MobiDB-lite"/>
    </source>
</evidence>
<dbReference type="AlphaFoldDB" id="A0A8H7PNS6"/>
<dbReference type="SUPFAM" id="SSF52058">
    <property type="entry name" value="L domain-like"/>
    <property type="match status" value="1"/>
</dbReference>
<keyword evidence="4" id="KW-0539">Nucleus</keyword>
<evidence type="ECO:0000256" key="5">
    <source>
        <dbReference type="ARBA" id="ARBA00024196"/>
    </source>
</evidence>
<comment type="caution">
    <text evidence="8">The sequence shown here is derived from an EMBL/GenBank/DDBJ whole genome shotgun (WGS) entry which is preliminary data.</text>
</comment>
<dbReference type="Gene3D" id="3.80.10.10">
    <property type="entry name" value="Ribonuclease Inhibitor"/>
    <property type="match status" value="1"/>
</dbReference>